<dbReference type="Gene3D" id="3.90.550.10">
    <property type="entry name" value="Spore Coat Polysaccharide Biosynthesis Protein SpsA, Chain A"/>
    <property type="match status" value="1"/>
</dbReference>
<evidence type="ECO:0000313" key="3">
    <source>
        <dbReference type="Proteomes" id="UP001595843"/>
    </source>
</evidence>
<dbReference type="RefSeq" id="WP_380705234.1">
    <property type="nucleotide sequence ID" value="NZ_JBHSAP010000015.1"/>
</dbReference>
<sequence length="128" mass="14643">MALWVLWTVVLYGALRLLSVLFARIFGLTLQTDIRRLVLMTENSQGSIEGVVRSFLFRQQIYGRRAEVVCVDTGSSDDTYQILTRLKHRYPALEVRFFSRETITHPSLWEREAAVVDLRKGTAPIGGK</sequence>
<keyword evidence="1" id="KW-0472">Membrane</keyword>
<gene>
    <name evidence="2" type="ORF">ACFOUO_11450</name>
</gene>
<name>A0ABV8JGB6_9BACL</name>
<dbReference type="EMBL" id="JBHSAP010000015">
    <property type="protein sequence ID" value="MFC4077415.1"/>
    <property type="molecule type" value="Genomic_DNA"/>
</dbReference>
<keyword evidence="3" id="KW-1185">Reference proteome</keyword>
<dbReference type="Proteomes" id="UP001595843">
    <property type="component" value="Unassembled WGS sequence"/>
</dbReference>
<keyword evidence="1" id="KW-1133">Transmembrane helix</keyword>
<evidence type="ECO:0000313" key="2">
    <source>
        <dbReference type="EMBL" id="MFC4077415.1"/>
    </source>
</evidence>
<proteinExistence type="predicted"/>
<protein>
    <recommendedName>
        <fullName evidence="4">Glycosyl transferase family 2</fullName>
    </recommendedName>
</protein>
<dbReference type="SUPFAM" id="SSF53448">
    <property type="entry name" value="Nucleotide-diphospho-sugar transferases"/>
    <property type="match status" value="1"/>
</dbReference>
<dbReference type="InterPro" id="IPR029044">
    <property type="entry name" value="Nucleotide-diphossugar_trans"/>
</dbReference>
<keyword evidence="1" id="KW-0812">Transmembrane</keyword>
<evidence type="ECO:0008006" key="4">
    <source>
        <dbReference type="Google" id="ProtNLM"/>
    </source>
</evidence>
<accession>A0ABV8JGB6</accession>
<organism evidence="2 3">
    <name type="scientific">Salinithrix halophila</name>
    <dbReference type="NCBI Taxonomy" id="1485204"/>
    <lineage>
        <taxon>Bacteria</taxon>
        <taxon>Bacillati</taxon>
        <taxon>Bacillota</taxon>
        <taxon>Bacilli</taxon>
        <taxon>Bacillales</taxon>
        <taxon>Thermoactinomycetaceae</taxon>
        <taxon>Salinithrix</taxon>
    </lineage>
</organism>
<feature type="transmembrane region" description="Helical" evidence="1">
    <location>
        <begin position="6"/>
        <end position="26"/>
    </location>
</feature>
<evidence type="ECO:0000256" key="1">
    <source>
        <dbReference type="SAM" id="Phobius"/>
    </source>
</evidence>
<reference evidence="3" key="1">
    <citation type="journal article" date="2019" name="Int. J. Syst. Evol. Microbiol.">
        <title>The Global Catalogue of Microorganisms (GCM) 10K type strain sequencing project: providing services to taxonomists for standard genome sequencing and annotation.</title>
        <authorList>
            <consortium name="The Broad Institute Genomics Platform"/>
            <consortium name="The Broad Institute Genome Sequencing Center for Infectious Disease"/>
            <person name="Wu L."/>
            <person name="Ma J."/>
        </authorList>
    </citation>
    <scope>NUCLEOTIDE SEQUENCE [LARGE SCALE GENOMIC DNA]</scope>
    <source>
        <strain evidence="3">IBRC-M 10813</strain>
    </source>
</reference>
<comment type="caution">
    <text evidence="2">The sequence shown here is derived from an EMBL/GenBank/DDBJ whole genome shotgun (WGS) entry which is preliminary data.</text>
</comment>